<comment type="caution">
    <text evidence="1">The sequence shown here is derived from an EMBL/GenBank/DDBJ whole genome shotgun (WGS) entry which is preliminary data.</text>
</comment>
<sequence>MQYSGYLPQFTTTSTM</sequence>
<dbReference type="EMBL" id="JRRC01278170">
    <property type="protein sequence ID" value="KHG02583.1"/>
    <property type="molecule type" value="Genomic_DNA"/>
</dbReference>
<dbReference type="Proteomes" id="UP000032142">
    <property type="component" value="Unassembled WGS sequence"/>
</dbReference>
<organism evidence="1 2">
    <name type="scientific">Gossypium arboreum</name>
    <name type="common">Tree cotton</name>
    <name type="synonym">Gossypium nanking</name>
    <dbReference type="NCBI Taxonomy" id="29729"/>
    <lineage>
        <taxon>Eukaryota</taxon>
        <taxon>Viridiplantae</taxon>
        <taxon>Streptophyta</taxon>
        <taxon>Embryophyta</taxon>
        <taxon>Tracheophyta</taxon>
        <taxon>Spermatophyta</taxon>
        <taxon>Magnoliopsida</taxon>
        <taxon>eudicotyledons</taxon>
        <taxon>Gunneridae</taxon>
        <taxon>Pentapetalae</taxon>
        <taxon>rosids</taxon>
        <taxon>malvids</taxon>
        <taxon>Malvales</taxon>
        <taxon>Malvaceae</taxon>
        <taxon>Malvoideae</taxon>
        <taxon>Gossypium</taxon>
    </lineage>
</organism>
<evidence type="ECO:0000313" key="2">
    <source>
        <dbReference type="Proteomes" id="UP000032142"/>
    </source>
</evidence>
<accession>A0A0B0MK86</accession>
<keyword evidence="2" id="KW-1185">Reference proteome</keyword>
<reference evidence="2" key="1">
    <citation type="submission" date="2014-09" db="EMBL/GenBank/DDBJ databases">
        <authorList>
            <person name="Mudge J."/>
            <person name="Ramaraj T."/>
            <person name="Lindquist I.E."/>
            <person name="Bharti A.K."/>
            <person name="Sundararajan A."/>
            <person name="Cameron C.T."/>
            <person name="Woodward J.E."/>
            <person name="May G.D."/>
            <person name="Brubaker C."/>
            <person name="Broadhvest J."/>
            <person name="Wilkins T.A."/>
        </authorList>
    </citation>
    <scope>NUCLEOTIDE SEQUENCE</scope>
    <source>
        <strain evidence="2">cv. AKA8401</strain>
    </source>
</reference>
<evidence type="ECO:0000313" key="1">
    <source>
        <dbReference type="EMBL" id="KHG02583.1"/>
    </source>
</evidence>
<protein>
    <submittedName>
        <fullName evidence="1">Uncharacterized protein</fullName>
    </submittedName>
</protein>
<name>A0A0B0MK86_GOSAR</name>
<dbReference type="AlphaFoldDB" id="A0A0B0MK86"/>
<gene>
    <name evidence="1" type="ORF">F383_25665</name>
</gene>
<proteinExistence type="predicted"/>